<dbReference type="AlphaFoldDB" id="A0A173SSC3"/>
<evidence type="ECO:0000313" key="4">
    <source>
        <dbReference type="Proteomes" id="UP000095598"/>
    </source>
</evidence>
<sequence length="552" mass="63725">MRCNTKERQKNRNLNKVIIAGLVIVAIICRILGKVSSRYIYIIAGVLRTLIYIGLYIGWGISINKRVVQKAAKNTLLFISGLMIFWFIVRSIKYFFAMDVNVERYSWYSYYLPMLFIPQAAVQMAVLLGQPEEYTLPKWSKLLYIPTTLCSLLVLTNDFHQLVFSFSAGEVWTDKGYSYAWGYYIVLLWDVICAVSAFVLMVYKCRSSRRKKYLPIIGICISIIYAIIYASGAEWMQVIGGDITAALCLMFMCIFESCLHCGLIQTNTGYEQLFEVCTMGAQITDQDYYVIYTSANAMKLSEMVMREAEKEEVRIDKKTMIKNRPIQGGHILWQEDIEDIMMLLDRLEENRKTIEESNCLEQENYQTKAKIYMLREKNRLYDKLQTQTAGQIGLLNELLIRYEEEEDLAESRRLLAKISLIGTYIKRYGNLIFIGEREAVSDVAELGACLEESFSSLRLMGIECALTALAGERIYVRDAVRIYSFFESIIEACVDSIKFMWVKIRPCGEEMVFCMEVESEDDLNSFFDKTDQGECEDGIWKFTFTIKKAGEK</sequence>
<feature type="transmembrane region" description="Helical" evidence="1">
    <location>
        <begin position="142"/>
        <end position="160"/>
    </location>
</feature>
<name>A0A173SSC3_ANAHA</name>
<feature type="transmembrane region" description="Helical" evidence="1">
    <location>
        <begin position="39"/>
        <end position="63"/>
    </location>
</feature>
<feature type="transmembrane region" description="Helical" evidence="1">
    <location>
        <begin position="14"/>
        <end position="33"/>
    </location>
</feature>
<accession>A0A173SSC3</accession>
<keyword evidence="1" id="KW-1133">Transmembrane helix</keyword>
<feature type="transmembrane region" description="Helical" evidence="1">
    <location>
        <begin position="108"/>
        <end position="130"/>
    </location>
</feature>
<feature type="transmembrane region" description="Helical" evidence="1">
    <location>
        <begin position="75"/>
        <end position="96"/>
    </location>
</feature>
<feature type="transmembrane region" description="Helical" evidence="1">
    <location>
        <begin position="213"/>
        <end position="231"/>
    </location>
</feature>
<proteinExistence type="predicted"/>
<dbReference type="Proteomes" id="UP000095598">
    <property type="component" value="Unassembled WGS sequence"/>
</dbReference>
<dbReference type="EMBL" id="CYXT01000009">
    <property type="protein sequence ID" value="CUM92609.1"/>
    <property type="molecule type" value="Genomic_DNA"/>
</dbReference>
<organism evidence="3 4">
    <name type="scientific">Anaerostipes hadrus</name>
    <dbReference type="NCBI Taxonomy" id="649756"/>
    <lineage>
        <taxon>Bacteria</taxon>
        <taxon>Bacillati</taxon>
        <taxon>Bacillota</taxon>
        <taxon>Clostridia</taxon>
        <taxon>Lachnospirales</taxon>
        <taxon>Lachnospiraceae</taxon>
        <taxon>Anaerostipes</taxon>
    </lineage>
</organism>
<gene>
    <name evidence="3" type="ORF">ERS852425_01500</name>
</gene>
<feature type="domain" description="Histidine kinase N-terminal 7TM region" evidence="2">
    <location>
        <begin position="51"/>
        <end position="255"/>
    </location>
</feature>
<reference evidence="3 4" key="1">
    <citation type="submission" date="2015-09" db="EMBL/GenBank/DDBJ databases">
        <authorList>
            <consortium name="Pathogen Informatics"/>
        </authorList>
    </citation>
    <scope>NUCLEOTIDE SEQUENCE [LARGE SCALE GENOMIC DNA]</scope>
    <source>
        <strain evidence="3 4">2789STDY5608868</strain>
    </source>
</reference>
<evidence type="ECO:0000313" key="3">
    <source>
        <dbReference type="EMBL" id="CUM92609.1"/>
    </source>
</evidence>
<protein>
    <recommendedName>
        <fullName evidence="2">Histidine kinase N-terminal 7TM region domain-containing protein</fullName>
    </recommendedName>
</protein>
<dbReference type="Pfam" id="PF16927">
    <property type="entry name" value="HisKA_7TM"/>
    <property type="match status" value="1"/>
</dbReference>
<evidence type="ECO:0000256" key="1">
    <source>
        <dbReference type="SAM" id="Phobius"/>
    </source>
</evidence>
<dbReference type="InterPro" id="IPR031621">
    <property type="entry name" value="HisKA_7TM"/>
</dbReference>
<dbReference type="RefSeq" id="WP_055258502.1">
    <property type="nucleotide sequence ID" value="NZ_CYXT01000009.1"/>
</dbReference>
<keyword evidence="1" id="KW-0812">Transmembrane</keyword>
<feature type="transmembrane region" description="Helical" evidence="1">
    <location>
        <begin position="180"/>
        <end position="201"/>
    </location>
</feature>
<evidence type="ECO:0000259" key="2">
    <source>
        <dbReference type="Pfam" id="PF16927"/>
    </source>
</evidence>
<keyword evidence="1" id="KW-0472">Membrane</keyword>